<accession>A0A2S4NAS2</accession>
<dbReference type="NCBIfam" id="TIGR04183">
    <property type="entry name" value="Por_Secre_tail"/>
    <property type="match status" value="1"/>
</dbReference>
<reference evidence="4 5" key="1">
    <citation type="submission" date="2018-01" db="EMBL/GenBank/DDBJ databases">
        <title>Genomic Encyclopedia of Type Strains, Phase I: the one thousand microbial genomes (KMG-I) project.</title>
        <authorList>
            <person name="Goeker M."/>
        </authorList>
    </citation>
    <scope>NUCLEOTIDE SEQUENCE [LARGE SCALE GENOMIC DNA]</scope>
    <source>
        <strain evidence="4 5">DSM 17960</strain>
    </source>
</reference>
<dbReference type="AlphaFoldDB" id="A0A2S4NAS2"/>
<evidence type="ECO:0000313" key="5">
    <source>
        <dbReference type="Proteomes" id="UP000237056"/>
    </source>
</evidence>
<dbReference type="RefSeq" id="WP_103725039.1">
    <property type="nucleotide sequence ID" value="NZ_PQNY01000002.1"/>
</dbReference>
<name>A0A2S4NAS2_9FLAO</name>
<evidence type="ECO:0000259" key="3">
    <source>
        <dbReference type="Pfam" id="PF18962"/>
    </source>
</evidence>
<dbReference type="Pfam" id="PF18962">
    <property type="entry name" value="Por_Secre_tail"/>
    <property type="match status" value="1"/>
</dbReference>
<comment type="caution">
    <text evidence="4">The sequence shown here is derived from an EMBL/GenBank/DDBJ whole genome shotgun (WGS) entry which is preliminary data.</text>
</comment>
<evidence type="ECO:0000256" key="2">
    <source>
        <dbReference type="SAM" id="SignalP"/>
    </source>
</evidence>
<keyword evidence="5" id="KW-1185">Reference proteome</keyword>
<evidence type="ECO:0000256" key="1">
    <source>
        <dbReference type="ARBA" id="ARBA00022729"/>
    </source>
</evidence>
<dbReference type="OrthoDB" id="1401747at2"/>
<evidence type="ECO:0000313" key="4">
    <source>
        <dbReference type="EMBL" id="POS02792.1"/>
    </source>
</evidence>
<keyword evidence="1 2" id="KW-0732">Signal</keyword>
<proteinExistence type="predicted"/>
<sequence length="507" mass="53964">MKKILLSVIAIFAGVVVNAQTSCATALTISSNGTITTPNYTTSTFVNGCLSSSTGIKAIWYKYTPTSNGEMTISSDLAANNGTTYTNDTRISVFKGTCTSLTCVEYNDDVSDTNYKSTVTVPVSSGTTYYIQWDNRWGSTANPNLGLQFTFNFTAVSCVRPGALDFYLPDNYTTTSASLYWNQAIGSPSNYDTDWSTNFSTPAGSGTIVNTATLNAGPPAYATSTITGVPASSNVRYFVRSNCGGSQSGWQGPYYAYLAKVLPYSNDFESASNNYTDGFIGQFSLFNSTANSTPANYADGGVGNVMYTYNSTTATSNLWAYSRAVSLSAGEQVTITFKTRLYSSASASPMTIKVTAGTSQSSSAQTTILTTITESNTADFTLQTATYTAPSAGIYYFGFNNNSAAGTSQTFLFLDTLNFTSVLSTNEVLANSFSMTPNPAKNFVTINSTNDNAINAIEVVDINGRTVLTAKPNAIESNIDLSTLSSGVYMVKINSEKGSVTKKLVKE</sequence>
<feature type="signal peptide" evidence="2">
    <location>
        <begin position="1"/>
        <end position="19"/>
    </location>
</feature>
<dbReference type="InterPro" id="IPR026444">
    <property type="entry name" value="Secre_tail"/>
</dbReference>
<dbReference type="EMBL" id="PQNY01000002">
    <property type="protein sequence ID" value="POS02792.1"/>
    <property type="molecule type" value="Genomic_DNA"/>
</dbReference>
<dbReference type="Proteomes" id="UP000237056">
    <property type="component" value="Unassembled WGS sequence"/>
</dbReference>
<feature type="domain" description="Secretion system C-terminal sorting" evidence="3">
    <location>
        <begin position="437"/>
        <end position="505"/>
    </location>
</feature>
<feature type="chain" id="PRO_5015603701" evidence="2">
    <location>
        <begin position="20"/>
        <end position="507"/>
    </location>
</feature>
<gene>
    <name evidence="4" type="ORF">Q361_102105</name>
</gene>
<organism evidence="4 5">
    <name type="scientific">Flavobacterium croceum DSM 17960</name>
    <dbReference type="NCBI Taxonomy" id="1121886"/>
    <lineage>
        <taxon>Bacteria</taxon>
        <taxon>Pseudomonadati</taxon>
        <taxon>Bacteroidota</taxon>
        <taxon>Flavobacteriia</taxon>
        <taxon>Flavobacteriales</taxon>
        <taxon>Flavobacteriaceae</taxon>
        <taxon>Flavobacterium</taxon>
    </lineage>
</organism>
<protein>
    <submittedName>
        <fullName evidence="4">Putative secreted protein (Por secretion system target)</fullName>
    </submittedName>
</protein>